<evidence type="ECO:0000256" key="1">
    <source>
        <dbReference type="SAM" id="MobiDB-lite"/>
    </source>
</evidence>
<dbReference type="STRING" id="6277.A0A498SGS8"/>
<dbReference type="OrthoDB" id="6071166at2759"/>
<evidence type="ECO:0000313" key="3">
    <source>
        <dbReference type="EMBL" id="VBB29156.1"/>
    </source>
</evidence>
<sequence length="330" mass="37668">MASMRVKSKRGKKSPSWSDFHFPPPPSGEFIDDKYGINESIIEPLLIPKIPVSPVIISTQSSRDDQIRPKKISNGDSLHYATAAVQISDCKMKRRIEKFCLDQVMLGSELGRGRSVFNDEMKILSKIDHENIIKLYGIDDNSTMYLELALYGNIRQYLIHKPQANYLNMLQLMMELSNGMKYLEQREIVHGHLSPQCILIDQHERIKIASPRGHLHHAQLRYSAPESVIANEWSNKSDVWSFAITAWEVFSHCTAIPFAELTNAQLLENAKHIYSGHNAIYLELPLNLPQQVSNLISECWQRTPSDRPTFLEIHYILSMNNSGLLISEKG</sequence>
<reference evidence="3 4" key="1">
    <citation type="submission" date="2018-08" db="EMBL/GenBank/DDBJ databases">
        <authorList>
            <person name="Laetsch R D."/>
            <person name="Stevens L."/>
            <person name="Kumar S."/>
            <person name="Blaxter L. M."/>
        </authorList>
    </citation>
    <scope>NUCLEOTIDE SEQUENCE [LARGE SCALE GENOMIC DNA]</scope>
</reference>
<feature type="compositionally biased region" description="Basic residues" evidence="1">
    <location>
        <begin position="1"/>
        <end position="13"/>
    </location>
</feature>
<dbReference type="GO" id="GO:0043235">
    <property type="term" value="C:receptor complex"/>
    <property type="evidence" value="ECO:0007669"/>
    <property type="project" value="TreeGrafter"/>
</dbReference>
<dbReference type="InterPro" id="IPR000719">
    <property type="entry name" value="Prot_kinase_dom"/>
</dbReference>
<organism evidence="3 4">
    <name type="scientific">Acanthocheilonema viteae</name>
    <name type="common">Filarial nematode worm</name>
    <name type="synonym">Dipetalonema viteae</name>
    <dbReference type="NCBI Taxonomy" id="6277"/>
    <lineage>
        <taxon>Eukaryota</taxon>
        <taxon>Metazoa</taxon>
        <taxon>Ecdysozoa</taxon>
        <taxon>Nematoda</taxon>
        <taxon>Chromadorea</taxon>
        <taxon>Rhabditida</taxon>
        <taxon>Spirurina</taxon>
        <taxon>Spiruromorpha</taxon>
        <taxon>Filarioidea</taxon>
        <taxon>Onchocercidae</taxon>
        <taxon>Acanthocheilonema</taxon>
    </lineage>
</organism>
<dbReference type="GO" id="GO:0004714">
    <property type="term" value="F:transmembrane receptor protein tyrosine kinase activity"/>
    <property type="evidence" value="ECO:0007669"/>
    <property type="project" value="TreeGrafter"/>
</dbReference>
<gene>
    <name evidence="3" type="ORF">NAV_LOCUS3964</name>
</gene>
<dbReference type="PROSITE" id="PS50011">
    <property type="entry name" value="PROTEIN_KINASE_DOM"/>
    <property type="match status" value="1"/>
</dbReference>
<dbReference type="GO" id="GO:0005886">
    <property type="term" value="C:plasma membrane"/>
    <property type="evidence" value="ECO:0007669"/>
    <property type="project" value="TreeGrafter"/>
</dbReference>
<dbReference type="AlphaFoldDB" id="A0A498SGS8"/>
<dbReference type="GO" id="GO:0007169">
    <property type="term" value="P:cell surface receptor protein tyrosine kinase signaling pathway"/>
    <property type="evidence" value="ECO:0007669"/>
    <property type="project" value="TreeGrafter"/>
</dbReference>
<dbReference type="GO" id="GO:0005524">
    <property type="term" value="F:ATP binding"/>
    <property type="evidence" value="ECO:0007669"/>
    <property type="project" value="InterPro"/>
</dbReference>
<feature type="region of interest" description="Disordered" evidence="1">
    <location>
        <begin position="1"/>
        <end position="25"/>
    </location>
</feature>
<feature type="domain" description="Protein kinase" evidence="2">
    <location>
        <begin position="66"/>
        <end position="317"/>
    </location>
</feature>
<accession>A0A498SGS8</accession>
<protein>
    <recommendedName>
        <fullName evidence="2">Protein kinase domain-containing protein</fullName>
    </recommendedName>
</protein>
<dbReference type="Proteomes" id="UP000276991">
    <property type="component" value="Unassembled WGS sequence"/>
</dbReference>
<dbReference type="SUPFAM" id="SSF56112">
    <property type="entry name" value="Protein kinase-like (PK-like)"/>
    <property type="match status" value="1"/>
</dbReference>
<dbReference type="Pfam" id="PF07714">
    <property type="entry name" value="PK_Tyr_Ser-Thr"/>
    <property type="match status" value="1"/>
</dbReference>
<evidence type="ECO:0000259" key="2">
    <source>
        <dbReference type="PROSITE" id="PS50011"/>
    </source>
</evidence>
<name>A0A498SGS8_ACAVI</name>
<dbReference type="Gene3D" id="3.30.200.20">
    <property type="entry name" value="Phosphorylase Kinase, domain 1"/>
    <property type="match status" value="1"/>
</dbReference>
<dbReference type="PANTHER" id="PTHR24416">
    <property type="entry name" value="TYROSINE-PROTEIN KINASE RECEPTOR"/>
    <property type="match status" value="1"/>
</dbReference>
<dbReference type="Gene3D" id="1.10.510.10">
    <property type="entry name" value="Transferase(Phosphotransferase) domain 1"/>
    <property type="match status" value="1"/>
</dbReference>
<dbReference type="EMBL" id="UPTC01000550">
    <property type="protein sequence ID" value="VBB29156.1"/>
    <property type="molecule type" value="Genomic_DNA"/>
</dbReference>
<dbReference type="InterPro" id="IPR001245">
    <property type="entry name" value="Ser-Thr/Tyr_kinase_cat_dom"/>
</dbReference>
<dbReference type="InterPro" id="IPR011009">
    <property type="entry name" value="Kinase-like_dom_sf"/>
</dbReference>
<evidence type="ECO:0000313" key="4">
    <source>
        <dbReference type="Proteomes" id="UP000276991"/>
    </source>
</evidence>
<keyword evidence="4" id="KW-1185">Reference proteome</keyword>
<proteinExistence type="predicted"/>
<dbReference type="InterPro" id="IPR050122">
    <property type="entry name" value="RTK"/>
</dbReference>
<dbReference type="PANTHER" id="PTHR24416:SF489">
    <property type="entry name" value="PROTEIN KINASE DOMAIN-CONTAINING PROTEIN"/>
    <property type="match status" value="1"/>
</dbReference>